<feature type="binding site" evidence="5">
    <location>
        <position position="323"/>
    </location>
    <ligand>
        <name>substrate</name>
    </ligand>
</feature>
<dbReference type="Gene3D" id="2.40.37.10">
    <property type="entry name" value="Lyase, Ornithine Decarboxylase, Chain A, domain 1"/>
    <property type="match status" value="1"/>
</dbReference>
<accession>A0A0G1F7A8</accession>
<evidence type="ECO:0000256" key="5">
    <source>
        <dbReference type="PIRSR" id="PIRSR600821-52"/>
    </source>
</evidence>
<feature type="domain" description="Alanine racemase C-terminal" evidence="6">
    <location>
        <begin position="254"/>
        <end position="383"/>
    </location>
</feature>
<protein>
    <submittedName>
        <fullName evidence="7">Alanine racemase</fullName>
    </submittedName>
</protein>
<comment type="caution">
    <text evidence="7">The sequence shown here is derived from an EMBL/GenBank/DDBJ whole genome shotgun (WGS) entry which is preliminary data.</text>
</comment>
<dbReference type="InterPro" id="IPR020622">
    <property type="entry name" value="Ala_racemase_pyridoxalP-BS"/>
</dbReference>
<proteinExistence type="predicted"/>
<gene>
    <name evidence="7" type="ORF">UV58_C0006G0032</name>
</gene>
<comment type="cofactor">
    <cofactor evidence="1 4">
        <name>pyridoxal 5'-phosphate</name>
        <dbReference type="ChEBI" id="CHEBI:597326"/>
    </cofactor>
</comment>
<dbReference type="PRINTS" id="PR00992">
    <property type="entry name" value="ALARACEMASE"/>
</dbReference>
<evidence type="ECO:0000313" key="8">
    <source>
        <dbReference type="Proteomes" id="UP000034810"/>
    </source>
</evidence>
<dbReference type="AlphaFoldDB" id="A0A0G1F7A8"/>
<dbReference type="NCBIfam" id="TIGR00492">
    <property type="entry name" value="alr"/>
    <property type="match status" value="1"/>
</dbReference>
<dbReference type="SMART" id="SM01005">
    <property type="entry name" value="Ala_racemase_C"/>
    <property type="match status" value="1"/>
</dbReference>
<name>A0A0G1F7A8_9BACT</name>
<feature type="modified residue" description="N6-(pyridoxal phosphate)lysine" evidence="4">
    <location>
        <position position="52"/>
    </location>
</feature>
<dbReference type="GO" id="GO:0008784">
    <property type="term" value="F:alanine racemase activity"/>
    <property type="evidence" value="ECO:0007669"/>
    <property type="project" value="InterPro"/>
</dbReference>
<evidence type="ECO:0000313" key="7">
    <source>
        <dbReference type="EMBL" id="KKS82733.1"/>
    </source>
</evidence>
<dbReference type="InterPro" id="IPR001608">
    <property type="entry name" value="Ala_racemase_N"/>
</dbReference>
<evidence type="ECO:0000256" key="4">
    <source>
        <dbReference type="PIRSR" id="PIRSR600821-50"/>
    </source>
</evidence>
<dbReference type="Pfam" id="PF00842">
    <property type="entry name" value="Ala_racemase_C"/>
    <property type="match status" value="1"/>
</dbReference>
<evidence type="ECO:0000256" key="3">
    <source>
        <dbReference type="ARBA" id="ARBA00023235"/>
    </source>
</evidence>
<dbReference type="Proteomes" id="UP000034810">
    <property type="component" value="Unassembled WGS sequence"/>
</dbReference>
<dbReference type="CDD" id="cd00430">
    <property type="entry name" value="PLPDE_III_AR"/>
    <property type="match status" value="1"/>
</dbReference>
<dbReference type="PANTHER" id="PTHR30511:SF0">
    <property type="entry name" value="ALANINE RACEMASE, CATABOLIC-RELATED"/>
    <property type="match status" value="1"/>
</dbReference>
<dbReference type="InterPro" id="IPR009006">
    <property type="entry name" value="Ala_racemase/Decarboxylase_C"/>
</dbReference>
<dbReference type="InterPro" id="IPR011079">
    <property type="entry name" value="Ala_racemase_C"/>
</dbReference>
<dbReference type="FunFam" id="3.20.20.10:FF:000002">
    <property type="entry name" value="Alanine racemase"/>
    <property type="match status" value="1"/>
</dbReference>
<keyword evidence="2 4" id="KW-0663">Pyridoxal phosphate</keyword>
<dbReference type="Pfam" id="PF01168">
    <property type="entry name" value="Ala_racemase_N"/>
    <property type="match status" value="1"/>
</dbReference>
<dbReference type="InterPro" id="IPR000821">
    <property type="entry name" value="Ala_racemase"/>
</dbReference>
<dbReference type="SUPFAM" id="SSF50621">
    <property type="entry name" value="Alanine racemase C-terminal domain-like"/>
    <property type="match status" value="1"/>
</dbReference>
<dbReference type="GO" id="GO:0030632">
    <property type="term" value="P:D-alanine biosynthetic process"/>
    <property type="evidence" value="ECO:0007669"/>
    <property type="project" value="TreeGrafter"/>
</dbReference>
<sequence length="383" mass="42987">MRLLNLLRRYKKAVFKPQDSLLEIRINGRQLNENIDRFRELFPRYQLAAVLKSNAYGHGLGEIGKFLDKKKEINYLAVDSLIEAITLRDNGIRKPIMILGYVSKKNITQLKDVKNSVLLVNSLDQAQFLSKTVDFPLTVHLKVDTGMNRQGVVMEDLYDAIDSLLKNKKIVVSGLASHLADADSYQGEKTSEQIRTWKTAVAVFKKFELKGSFHFSATAGVKFLNSAESNLIRAGIGIYGFDTTQDKCLKVKPVLSFWAKLVNIKKVKAGDAVGYNFTWTAKKDTWLGVLPCGYYEGIPGALSNQGYVYWKETPLKIVGRVSMNLTSVDITPVKDEIKIENRLEVFSDDAEKLNSVSNVAKACGTIPYEILVRLAPTIRRVVD</sequence>
<dbReference type="SUPFAM" id="SSF51419">
    <property type="entry name" value="PLP-binding barrel"/>
    <property type="match status" value="1"/>
</dbReference>
<feature type="binding site" evidence="5">
    <location>
        <position position="149"/>
    </location>
    <ligand>
        <name>substrate</name>
    </ligand>
</feature>
<dbReference type="PATRIC" id="fig|1619011.3.peg.308"/>
<dbReference type="EMBL" id="LCFA01000006">
    <property type="protein sequence ID" value="KKS82733.1"/>
    <property type="molecule type" value="Genomic_DNA"/>
</dbReference>
<evidence type="ECO:0000256" key="2">
    <source>
        <dbReference type="ARBA" id="ARBA00022898"/>
    </source>
</evidence>
<dbReference type="GO" id="GO:0005829">
    <property type="term" value="C:cytosol"/>
    <property type="evidence" value="ECO:0007669"/>
    <property type="project" value="TreeGrafter"/>
</dbReference>
<keyword evidence="3" id="KW-0413">Isomerase</keyword>
<evidence type="ECO:0000259" key="6">
    <source>
        <dbReference type="SMART" id="SM01005"/>
    </source>
</evidence>
<evidence type="ECO:0000256" key="1">
    <source>
        <dbReference type="ARBA" id="ARBA00001933"/>
    </source>
</evidence>
<dbReference type="PANTHER" id="PTHR30511">
    <property type="entry name" value="ALANINE RACEMASE"/>
    <property type="match status" value="1"/>
</dbReference>
<dbReference type="GO" id="GO:0030170">
    <property type="term" value="F:pyridoxal phosphate binding"/>
    <property type="evidence" value="ECO:0007669"/>
    <property type="project" value="TreeGrafter"/>
</dbReference>
<reference evidence="7 8" key="1">
    <citation type="journal article" date="2015" name="Nature">
        <title>rRNA introns, odd ribosomes, and small enigmatic genomes across a large radiation of phyla.</title>
        <authorList>
            <person name="Brown C.T."/>
            <person name="Hug L.A."/>
            <person name="Thomas B.C."/>
            <person name="Sharon I."/>
            <person name="Castelle C.J."/>
            <person name="Singh A."/>
            <person name="Wilkins M.J."/>
            <person name="Williams K.H."/>
            <person name="Banfield J.F."/>
        </authorList>
    </citation>
    <scope>NUCLEOTIDE SEQUENCE [LARGE SCALE GENOMIC DNA]</scope>
</reference>
<dbReference type="PROSITE" id="PS00395">
    <property type="entry name" value="ALANINE_RACEMASE"/>
    <property type="match status" value="1"/>
</dbReference>
<dbReference type="Gene3D" id="3.20.20.10">
    <property type="entry name" value="Alanine racemase"/>
    <property type="match status" value="1"/>
</dbReference>
<organism evidence="7 8">
    <name type="scientific">Candidatus Wolfebacteria bacterium GW2011_GWC1_43_10</name>
    <dbReference type="NCBI Taxonomy" id="1619011"/>
    <lineage>
        <taxon>Bacteria</taxon>
        <taxon>Candidatus Wolfeibacteriota</taxon>
    </lineage>
</organism>
<dbReference type="InterPro" id="IPR029066">
    <property type="entry name" value="PLP-binding_barrel"/>
</dbReference>